<feature type="non-terminal residue" evidence="1">
    <location>
        <position position="1"/>
    </location>
</feature>
<protein>
    <submittedName>
        <fullName evidence="1">13226_t:CDS:1</fullName>
    </submittedName>
</protein>
<comment type="caution">
    <text evidence="1">The sequence shown here is derived from an EMBL/GenBank/DDBJ whole genome shotgun (WGS) entry which is preliminary data.</text>
</comment>
<proteinExistence type="predicted"/>
<organism evidence="1 2">
    <name type="scientific">Acaulospora colombiana</name>
    <dbReference type="NCBI Taxonomy" id="27376"/>
    <lineage>
        <taxon>Eukaryota</taxon>
        <taxon>Fungi</taxon>
        <taxon>Fungi incertae sedis</taxon>
        <taxon>Mucoromycota</taxon>
        <taxon>Glomeromycotina</taxon>
        <taxon>Glomeromycetes</taxon>
        <taxon>Diversisporales</taxon>
        <taxon>Acaulosporaceae</taxon>
        <taxon>Acaulospora</taxon>
    </lineage>
</organism>
<gene>
    <name evidence="1" type="ORF">ACOLOM_LOCUS14354</name>
</gene>
<dbReference type="Proteomes" id="UP000789525">
    <property type="component" value="Unassembled WGS sequence"/>
</dbReference>
<sequence>AQVTACGLGAAAQAKANLLTPAQQAQGGNAVWSPNTGKTSLGSVWHNVAPPLHQAGTLIHELSHQVARTGDHVLMTDDSIINSSQAKQAAAGTVDVGGGYIKGGMTAEKIKAAGPNGLPTAWTDLMDKTPNPYNNADSWK</sequence>
<evidence type="ECO:0000313" key="1">
    <source>
        <dbReference type="EMBL" id="CAG8781845.1"/>
    </source>
</evidence>
<accession>A0ACA9R8R6</accession>
<evidence type="ECO:0000313" key="2">
    <source>
        <dbReference type="Proteomes" id="UP000789525"/>
    </source>
</evidence>
<reference evidence="1" key="1">
    <citation type="submission" date="2021-06" db="EMBL/GenBank/DDBJ databases">
        <authorList>
            <person name="Kallberg Y."/>
            <person name="Tangrot J."/>
            <person name="Rosling A."/>
        </authorList>
    </citation>
    <scope>NUCLEOTIDE SEQUENCE</scope>
    <source>
        <strain evidence="1">CL356</strain>
    </source>
</reference>
<feature type="non-terminal residue" evidence="1">
    <location>
        <position position="140"/>
    </location>
</feature>
<dbReference type="EMBL" id="CAJVPT010072474">
    <property type="protein sequence ID" value="CAG8781845.1"/>
    <property type="molecule type" value="Genomic_DNA"/>
</dbReference>
<name>A0ACA9R8R6_9GLOM</name>
<keyword evidence="2" id="KW-1185">Reference proteome</keyword>